<organism evidence="1 2">
    <name type="scientific">Peronosclerospora sorghi</name>
    <dbReference type="NCBI Taxonomy" id="230839"/>
    <lineage>
        <taxon>Eukaryota</taxon>
        <taxon>Sar</taxon>
        <taxon>Stramenopiles</taxon>
        <taxon>Oomycota</taxon>
        <taxon>Peronosporomycetes</taxon>
        <taxon>Peronosporales</taxon>
        <taxon>Peronosporaceae</taxon>
        <taxon>Peronosclerospora</taxon>
    </lineage>
</organism>
<sequence length="63" mass="7055">MPKIVKECKPHFTRPVEAQCWDPSNDSCKKLRCGYDLMVQKCLSDTMTMEEVAVMAALSAGMT</sequence>
<keyword evidence="2" id="KW-1185">Reference proteome</keyword>
<accession>A0ACC0WNM0</accession>
<name>A0ACC0WNM0_9STRA</name>
<evidence type="ECO:0000313" key="1">
    <source>
        <dbReference type="EMBL" id="KAI9919621.1"/>
    </source>
</evidence>
<comment type="caution">
    <text evidence="1">The sequence shown here is derived from an EMBL/GenBank/DDBJ whole genome shotgun (WGS) entry which is preliminary data.</text>
</comment>
<dbReference type="EMBL" id="CM047590">
    <property type="protein sequence ID" value="KAI9919621.1"/>
    <property type="molecule type" value="Genomic_DNA"/>
</dbReference>
<protein>
    <submittedName>
        <fullName evidence="1">Uncharacterized protein</fullName>
    </submittedName>
</protein>
<evidence type="ECO:0000313" key="2">
    <source>
        <dbReference type="Proteomes" id="UP001163321"/>
    </source>
</evidence>
<dbReference type="Proteomes" id="UP001163321">
    <property type="component" value="Chromosome 11"/>
</dbReference>
<proteinExistence type="predicted"/>
<gene>
    <name evidence="1" type="ORF">PsorP6_017558</name>
</gene>
<reference evidence="1 2" key="1">
    <citation type="journal article" date="2022" name="bioRxiv">
        <title>The genome of the oomycete Peronosclerospora sorghi, a cosmopolitan pathogen of maize and sorghum, is inflated with dispersed pseudogenes.</title>
        <authorList>
            <person name="Fletcher K."/>
            <person name="Martin F."/>
            <person name="Isakeit T."/>
            <person name="Cavanaugh K."/>
            <person name="Magill C."/>
            <person name="Michelmore R."/>
        </authorList>
    </citation>
    <scope>NUCLEOTIDE SEQUENCE [LARGE SCALE GENOMIC DNA]</scope>
    <source>
        <strain evidence="1">P6</strain>
    </source>
</reference>